<keyword evidence="1" id="KW-0812">Transmembrane</keyword>
<feature type="transmembrane region" description="Helical" evidence="1">
    <location>
        <begin position="97"/>
        <end position="122"/>
    </location>
</feature>
<dbReference type="KEGG" id="pml:ATP_00014"/>
<dbReference type="AlphaFoldDB" id="B3R037"/>
<name>B3R037_PHYMT</name>
<organism evidence="4">
    <name type="scientific">Phytoplasma mali (strain AT)</name>
    <dbReference type="NCBI Taxonomy" id="482235"/>
    <lineage>
        <taxon>Bacteria</taxon>
        <taxon>Bacillati</taxon>
        <taxon>Mycoplasmatota</taxon>
        <taxon>Mollicutes</taxon>
        <taxon>Acholeplasmatales</taxon>
        <taxon>Acholeplasmataceae</taxon>
        <taxon>Candidatus Phytoplasma</taxon>
        <taxon>16SrX (Apple proliferation group)</taxon>
    </lineage>
</organism>
<gene>
    <name evidence="2" type="ordered locus">ATP_00014</name>
    <name evidence="3" type="ordered locus">ATP_00484</name>
</gene>
<dbReference type="KEGG" id="pml:ATP_00484"/>
<evidence type="ECO:0000313" key="3">
    <source>
        <dbReference type="EMBL" id="CAP18671.1"/>
    </source>
</evidence>
<keyword evidence="1" id="KW-1133">Transmembrane helix</keyword>
<accession>B3R037</accession>
<reference evidence="2 4" key="1">
    <citation type="journal article" date="2008" name="BMC Genomics">
        <title>The linear chromosome of the plant-pathogenic mycoplasma 'Candidatus Phytoplasma mali'.</title>
        <authorList>
            <person name="Kube M."/>
            <person name="Schneider B."/>
            <person name="Kuhl H."/>
            <person name="Dandekar T."/>
            <person name="Heitmann K."/>
            <person name="Migdoll A.M."/>
            <person name="Reinhardt R."/>
            <person name="Seemueller E."/>
        </authorList>
    </citation>
    <scope>NUCLEOTIDE SEQUENCE [LARGE SCALE GENOMIC DNA]</scope>
    <source>
        <strain evidence="2 4">AT</strain>
    </source>
</reference>
<evidence type="ECO:0008006" key="5">
    <source>
        <dbReference type="Google" id="ProtNLM"/>
    </source>
</evidence>
<keyword evidence="4" id="KW-1185">Reference proteome</keyword>
<keyword evidence="1" id="KW-0472">Membrane</keyword>
<dbReference type="EMBL" id="CU469464">
    <property type="protein sequence ID" value="CAP18201.1"/>
    <property type="molecule type" value="Genomic_DNA"/>
</dbReference>
<protein>
    <recommendedName>
        <fullName evidence="5">Transmembrane protein</fullName>
    </recommendedName>
</protein>
<dbReference type="Proteomes" id="UP000002020">
    <property type="component" value="Chromosome"/>
</dbReference>
<evidence type="ECO:0000256" key="1">
    <source>
        <dbReference type="SAM" id="Phobius"/>
    </source>
</evidence>
<dbReference type="HOGENOM" id="CLU_1412601_0_0_14"/>
<evidence type="ECO:0000313" key="2">
    <source>
        <dbReference type="EMBL" id="CAP18201.1"/>
    </source>
</evidence>
<evidence type="ECO:0000313" key="4">
    <source>
        <dbReference type="Proteomes" id="UP000002020"/>
    </source>
</evidence>
<feature type="transmembrane region" description="Helical" evidence="1">
    <location>
        <begin position="20"/>
        <end position="43"/>
    </location>
</feature>
<sequence length="192" mass="22780">MNQIQTININLDKSKLSTVQLVFVTVISVLTLGLAWFSVYPFFKVFAFKRDIELQISIKKNFLQEINNLQNKIQKNINFKVENYDISKNNPKKERSLFALGKIQIIFTSIIATISIICIIFNNIIDLPNHEETYPLFSLFYIYCWEVVYNGNIIFQKNKYSIIQLENEKERLYEDIKNFEQKEFLLSQQNKK</sequence>
<dbReference type="EMBL" id="CU469464">
    <property type="protein sequence ID" value="CAP18671.1"/>
    <property type="molecule type" value="Genomic_DNA"/>
</dbReference>
<proteinExistence type="predicted"/>